<dbReference type="Pfam" id="PF03781">
    <property type="entry name" value="FGE-sulfatase"/>
    <property type="match status" value="1"/>
</dbReference>
<organism evidence="2">
    <name type="scientific">Magnetococcus massalia (strain MO-1)</name>
    <dbReference type="NCBI Taxonomy" id="451514"/>
    <lineage>
        <taxon>Bacteria</taxon>
        <taxon>Pseudomonadati</taxon>
        <taxon>Pseudomonadota</taxon>
        <taxon>Magnetococcia</taxon>
        <taxon>Magnetococcales</taxon>
        <taxon>Magnetococcaceae</taxon>
        <taxon>Magnetococcus</taxon>
    </lineage>
</organism>
<gene>
    <name evidence="2" type="ORF">MAGMO_1327</name>
</gene>
<evidence type="ECO:0000313" key="2">
    <source>
        <dbReference type="EMBL" id="CRH05517.1"/>
    </source>
</evidence>
<dbReference type="InterPro" id="IPR005532">
    <property type="entry name" value="SUMF_dom"/>
</dbReference>
<dbReference type="GO" id="GO:0120147">
    <property type="term" value="F:formylglycine-generating oxidase activity"/>
    <property type="evidence" value="ECO:0007669"/>
    <property type="project" value="TreeGrafter"/>
</dbReference>
<feature type="domain" description="Sulfatase-modifying factor enzyme-like" evidence="1">
    <location>
        <begin position="288"/>
        <end position="518"/>
    </location>
</feature>
<dbReference type="SUPFAM" id="SSF56436">
    <property type="entry name" value="C-type lectin-like"/>
    <property type="match status" value="1"/>
</dbReference>
<dbReference type="InterPro" id="IPR051043">
    <property type="entry name" value="Sulfatase_Mod_Factor_Kinase"/>
</dbReference>
<name>A0A1S7LHH5_MAGMO</name>
<dbReference type="AlphaFoldDB" id="A0A1S7LHH5"/>
<protein>
    <recommendedName>
        <fullName evidence="1">Sulfatase-modifying factor enzyme-like domain-containing protein</fullName>
    </recommendedName>
</protein>
<reference evidence="2" key="1">
    <citation type="submission" date="2015-04" db="EMBL/GenBank/DDBJ databases">
        <authorList>
            <person name="Syromyatnikov M.Y."/>
            <person name="Popov V.N."/>
        </authorList>
    </citation>
    <scope>NUCLEOTIDE SEQUENCE</scope>
    <source>
        <strain evidence="2">MO-1</strain>
    </source>
</reference>
<dbReference type="InterPro" id="IPR042095">
    <property type="entry name" value="SUMF_sf"/>
</dbReference>
<dbReference type="PANTHER" id="PTHR23150:SF19">
    <property type="entry name" value="FORMYLGLYCINE-GENERATING ENZYME"/>
    <property type="match status" value="1"/>
</dbReference>
<proteinExistence type="predicted"/>
<dbReference type="EMBL" id="LO017727">
    <property type="protein sequence ID" value="CRH05517.1"/>
    <property type="molecule type" value="Genomic_DNA"/>
</dbReference>
<accession>A0A1S7LHH5</accession>
<sequence>MKERLNTIFRLKAKRAFQTAAQVHFSMIAPLLTELGWATDNPTEVESLLGQTTEDGKLFPSFYLKLEEKVCCNIEVYPQGSLNKESKPQPGSGAVIHLMTDGRVCRLFHQLPENSEPTAFKAFEIKPEKADDIINLFAHYLKREVHERDEVAEKLKQSANKMNDRKLEALRGLVSKAQAICAKPPHPTMEKAMIHLIKKAGWSGITKVHLNQVLSELKPKEAEIDPIFGDVDDDSKTVMGSVHKTAAEGEVDPILGTVVEGGQSTAPQPAKPKELETWTEPVTGMIFIKVEGGSFQMGSPDHEKGRQRDEGPLHEVTLDSFWLSKYPIILPQWQQVMDGGPRMQINLTKGPEDGGPPILPADKILINEIPKFVDKLVMLGGGNSRLRLPTEAEWEYACRAGTNWPTFVDPNGSDNFDDYLWYVNNSGREIQPVGMKKPNPWGFHDMLGLVWEWVSDSFSMYSAAAATNPTGPDREDGVNIRRGGSYRSNAKACRSARRNSAKVDELELQNTGGCGVRFARFEPKD</sequence>
<dbReference type="PANTHER" id="PTHR23150">
    <property type="entry name" value="SULFATASE MODIFYING FACTOR 1, 2"/>
    <property type="match status" value="1"/>
</dbReference>
<evidence type="ECO:0000259" key="1">
    <source>
        <dbReference type="Pfam" id="PF03781"/>
    </source>
</evidence>
<dbReference type="InterPro" id="IPR016187">
    <property type="entry name" value="CTDL_fold"/>
</dbReference>
<dbReference type="Gene3D" id="3.90.1580.10">
    <property type="entry name" value="paralog of FGE (formylglycine-generating enzyme)"/>
    <property type="match status" value="1"/>
</dbReference>